<dbReference type="EMBL" id="QZKU01000125">
    <property type="protein sequence ID" value="RJP16661.1"/>
    <property type="molecule type" value="Genomic_DNA"/>
</dbReference>
<dbReference type="SUPFAM" id="SSF82866">
    <property type="entry name" value="Multidrug efflux transporter AcrB transmembrane domain"/>
    <property type="match status" value="2"/>
</dbReference>
<keyword evidence="1" id="KW-1133">Transmembrane helix</keyword>
<dbReference type="Gene3D" id="3.30.70.1430">
    <property type="entry name" value="Multidrug efflux transporter AcrB pore domain"/>
    <property type="match status" value="2"/>
</dbReference>
<evidence type="ECO:0000313" key="3">
    <source>
        <dbReference type="Proteomes" id="UP000265882"/>
    </source>
</evidence>
<dbReference type="PANTHER" id="PTHR32063">
    <property type="match status" value="1"/>
</dbReference>
<dbReference type="InterPro" id="IPR001036">
    <property type="entry name" value="Acrflvin-R"/>
</dbReference>
<proteinExistence type="predicted"/>
<feature type="transmembrane region" description="Helical" evidence="1">
    <location>
        <begin position="886"/>
        <end position="906"/>
    </location>
</feature>
<feature type="transmembrane region" description="Helical" evidence="1">
    <location>
        <begin position="332"/>
        <end position="351"/>
    </location>
</feature>
<comment type="caution">
    <text evidence="2">The sequence shown here is derived from an EMBL/GenBank/DDBJ whole genome shotgun (WGS) entry which is preliminary data.</text>
</comment>
<keyword evidence="1" id="KW-0812">Transmembrane</keyword>
<dbReference type="Pfam" id="PF00873">
    <property type="entry name" value="ACR_tran"/>
    <property type="match status" value="1"/>
</dbReference>
<feature type="transmembrane region" description="Helical" evidence="1">
    <location>
        <begin position="429"/>
        <end position="449"/>
    </location>
</feature>
<feature type="transmembrane region" description="Helical" evidence="1">
    <location>
        <begin position="958"/>
        <end position="977"/>
    </location>
</feature>
<organism evidence="2 3">
    <name type="scientific">Abyssobacteria bacterium (strain SURF_5)</name>
    <dbReference type="NCBI Taxonomy" id="2093360"/>
    <lineage>
        <taxon>Bacteria</taxon>
        <taxon>Pseudomonadati</taxon>
        <taxon>Candidatus Hydrogenedentota</taxon>
        <taxon>Candidatus Abyssobacteria</taxon>
    </lineage>
</organism>
<dbReference type="GO" id="GO:0042910">
    <property type="term" value="F:xenobiotic transmembrane transporter activity"/>
    <property type="evidence" value="ECO:0007669"/>
    <property type="project" value="TreeGrafter"/>
</dbReference>
<dbReference type="SUPFAM" id="SSF82714">
    <property type="entry name" value="Multidrug efflux transporter AcrB TolC docking domain, DN and DC subdomains"/>
    <property type="match status" value="2"/>
</dbReference>
<accession>A0A3A4NMW8</accession>
<feature type="transmembrane region" description="Helical" evidence="1">
    <location>
        <begin position="384"/>
        <end position="408"/>
    </location>
</feature>
<dbReference type="AlphaFoldDB" id="A0A3A4NMW8"/>
<evidence type="ECO:0000256" key="1">
    <source>
        <dbReference type="SAM" id="Phobius"/>
    </source>
</evidence>
<sequence>MNLPEIAVRRPTTVLMAFLAVLLVGMVAVFRLQIDLFPEVETPAISILTLYRGANASDVESDITKYIEDAMSGVNNLEDIMSLSKDNLSLVTLRFAWGSDLDVASNDVRDELDMVKRELPADIEEPMLFKFSSATAPIFFFSVNATESYPQLYRICDDIIGDRLRRIPGVGGVWLEGGLERQINIEFENERLNAYSLSVDRIAQILSAENINLPVGEVKLGRRTYQVRIPGRFEKVEEIASTVVGGSGNALVRLRDVATVTDDFKESIQNVWGDGKPGLMMIVQRQIGANRVEIIRQIRRELEEMKSELPSDITTTVIIDDSRTITNSIRNLTYAAINGAVLVVIVSILFLRRWRSSLIIVLTIPVSLIVAFIFLFFFRYTINVVSLVSMAIATGMVVDNAIVILENVTRHIDAGERPSVASVIGSSEVALAVSASTLTTVVVFLPLMFVGGISGIIFKQLAAIVTITLLASLITSLTLTPMLCSRLLARREAGAGETFFQRIENGYSRLLGLALAHRMTVVGVAITLVVLCAVVIYAGLIGTDFFAEVDTGDLNIAVELPVDSRLEATSEVVSKMMKIVSEHGPEVDHYYGMCGQSEYGIATALGFKEGRHIGVGGIKLVEKEKRNRSAKEIANVLREKFAQIPGVAKLSVRAESPMSSAAKGTGGKAISIEILGHDFQETTRLASEIQQIVSRIPGAVDVTTSRSSDRPEIWVDVDRQKAASLGLNMGAVAATLRTNIFGRAAAEYRDAGEDYDIFLRLVEDRRSSIEDIGEISIASAMGIPVKLKNIATIARESGPIEIERLNRQRVVKVEASNYGRSLGDVTGDIRRELAKLELPPGISISYGGEVEEQQKAFRDLTLLLLLGIVLVYMVMASQFESLLDPFIIMFSVPFAFVGVIAAFLLTRVTLSLMSFIGTIMLMGIVVNNAIILVDYINLLRARGLEFSDAVKTAAKTRLRPVLMTTITTLLGIIPMALASKEGSEIYQPLGITVIGGLALSTLVTLVVVPVIYSIFHQRDVDRRQ</sequence>
<feature type="transmembrane region" description="Helical" evidence="1">
    <location>
        <begin position="461"/>
        <end position="484"/>
    </location>
</feature>
<protein>
    <submittedName>
        <fullName evidence="2">Efflux RND transporter permease subunit</fullName>
    </submittedName>
</protein>
<dbReference type="GO" id="GO:0005886">
    <property type="term" value="C:plasma membrane"/>
    <property type="evidence" value="ECO:0007669"/>
    <property type="project" value="TreeGrafter"/>
</dbReference>
<dbReference type="SUPFAM" id="SSF82693">
    <property type="entry name" value="Multidrug efflux transporter AcrB pore domain, PN1, PN2, PC1 and PC2 subdomains"/>
    <property type="match status" value="3"/>
</dbReference>
<dbReference type="Gene3D" id="3.30.2090.10">
    <property type="entry name" value="Multidrug efflux transporter AcrB TolC docking domain, DN and DC subdomains"/>
    <property type="match status" value="2"/>
</dbReference>
<feature type="transmembrane region" description="Helical" evidence="1">
    <location>
        <begin position="358"/>
        <end position="378"/>
    </location>
</feature>
<dbReference type="Proteomes" id="UP000265882">
    <property type="component" value="Unassembled WGS sequence"/>
</dbReference>
<evidence type="ECO:0000313" key="2">
    <source>
        <dbReference type="EMBL" id="RJP16661.1"/>
    </source>
</evidence>
<feature type="transmembrane region" description="Helical" evidence="1">
    <location>
        <begin position="989"/>
        <end position="1015"/>
    </location>
</feature>
<dbReference type="Gene3D" id="3.30.70.1440">
    <property type="entry name" value="Multidrug efflux transporter AcrB pore domain"/>
    <property type="match status" value="1"/>
</dbReference>
<reference evidence="2 3" key="1">
    <citation type="journal article" date="2017" name="ISME J.">
        <title>Energy and carbon metabolisms in a deep terrestrial subsurface fluid microbial community.</title>
        <authorList>
            <person name="Momper L."/>
            <person name="Jungbluth S.P."/>
            <person name="Lee M.D."/>
            <person name="Amend J.P."/>
        </authorList>
    </citation>
    <scope>NUCLEOTIDE SEQUENCE [LARGE SCALE GENOMIC DNA]</scope>
    <source>
        <strain evidence="2">SURF_5</strain>
    </source>
</reference>
<feature type="transmembrane region" description="Helical" evidence="1">
    <location>
        <begin position="912"/>
        <end position="937"/>
    </location>
</feature>
<feature type="transmembrane region" description="Helical" evidence="1">
    <location>
        <begin position="12"/>
        <end position="32"/>
    </location>
</feature>
<dbReference type="InterPro" id="IPR027463">
    <property type="entry name" value="AcrB_DN_DC_subdom"/>
</dbReference>
<dbReference type="PANTHER" id="PTHR32063:SF0">
    <property type="entry name" value="SWARMING MOTILITY PROTEIN SWRC"/>
    <property type="match status" value="1"/>
</dbReference>
<dbReference type="Gene3D" id="1.20.1640.10">
    <property type="entry name" value="Multidrug efflux transporter AcrB transmembrane domain"/>
    <property type="match status" value="2"/>
</dbReference>
<keyword evidence="1" id="KW-0472">Membrane</keyword>
<feature type="transmembrane region" description="Helical" evidence="1">
    <location>
        <begin position="860"/>
        <end position="879"/>
    </location>
</feature>
<dbReference type="PRINTS" id="PR00702">
    <property type="entry name" value="ACRIFLAVINRP"/>
</dbReference>
<feature type="transmembrane region" description="Helical" evidence="1">
    <location>
        <begin position="519"/>
        <end position="540"/>
    </location>
</feature>
<name>A0A3A4NMW8_ABYX5</name>
<dbReference type="Gene3D" id="3.30.70.1320">
    <property type="entry name" value="Multidrug efflux transporter AcrB pore domain like"/>
    <property type="match status" value="1"/>
</dbReference>
<gene>
    <name evidence="2" type="ORF">C4520_18115</name>
</gene>